<keyword evidence="5" id="KW-0472">Membrane</keyword>
<dbReference type="Pfam" id="PF01467">
    <property type="entry name" value="CTP_transf_like"/>
    <property type="match status" value="1"/>
</dbReference>
<dbReference type="GO" id="GO:0006646">
    <property type="term" value="P:phosphatidylethanolamine biosynthetic process"/>
    <property type="evidence" value="ECO:0007669"/>
    <property type="project" value="UniProtKB-UniPathway"/>
</dbReference>
<feature type="transmembrane region" description="Helical" evidence="5">
    <location>
        <begin position="269"/>
        <end position="288"/>
    </location>
</feature>
<reference evidence="7 8" key="1">
    <citation type="journal article" date="2015" name="Plant Cell">
        <title>Oil accumulation by the oleaginous diatom Fistulifera solaris as revealed by the genome and transcriptome.</title>
        <authorList>
            <person name="Tanaka T."/>
            <person name="Maeda Y."/>
            <person name="Veluchamy A."/>
            <person name="Tanaka M."/>
            <person name="Abida H."/>
            <person name="Marechal E."/>
            <person name="Bowler C."/>
            <person name="Muto M."/>
            <person name="Sunaga Y."/>
            <person name="Tanaka M."/>
            <person name="Yoshino T."/>
            <person name="Taniguchi T."/>
            <person name="Fukuda Y."/>
            <person name="Nemoto M."/>
            <person name="Matsumoto M."/>
            <person name="Wong P.S."/>
            <person name="Aburatani S."/>
            <person name="Fujibuchi W."/>
        </authorList>
    </citation>
    <scope>NUCLEOTIDE SEQUENCE [LARGE SCALE GENOMIC DNA]</scope>
    <source>
        <strain evidence="7 8">JPCC DA0580</strain>
    </source>
</reference>
<feature type="domain" description="Cytidyltransferase-like" evidence="6">
    <location>
        <begin position="372"/>
        <end position="500"/>
    </location>
</feature>
<dbReference type="InterPro" id="IPR044608">
    <property type="entry name" value="Ect1/PCYT2"/>
</dbReference>
<dbReference type="UniPathway" id="UPA00558">
    <property type="reaction ID" value="UER00742"/>
</dbReference>
<dbReference type="Proteomes" id="UP000198406">
    <property type="component" value="Unassembled WGS sequence"/>
</dbReference>
<evidence type="ECO:0000256" key="3">
    <source>
        <dbReference type="ARBA" id="ARBA00024221"/>
    </source>
</evidence>
<dbReference type="GO" id="GO:0005737">
    <property type="term" value="C:cytoplasm"/>
    <property type="evidence" value="ECO:0007669"/>
    <property type="project" value="TreeGrafter"/>
</dbReference>
<evidence type="ECO:0000259" key="6">
    <source>
        <dbReference type="Pfam" id="PF01467"/>
    </source>
</evidence>
<dbReference type="SUPFAM" id="SSF52374">
    <property type="entry name" value="Nucleotidylyl transferase"/>
    <property type="match status" value="1"/>
</dbReference>
<dbReference type="InterPro" id="IPR014729">
    <property type="entry name" value="Rossmann-like_a/b/a_fold"/>
</dbReference>
<dbReference type="PANTHER" id="PTHR45780">
    <property type="entry name" value="ETHANOLAMINE-PHOSPHATE CYTIDYLYLTRANSFERASE"/>
    <property type="match status" value="1"/>
</dbReference>
<comment type="pathway">
    <text evidence="2">Phospholipid metabolism; phosphatidylethanolamine biosynthesis; phosphatidylethanolamine from ethanolamine: step 2/3.</text>
</comment>
<sequence length="517" mass="57494">MSSSVSLNGNGSSHHADFGKAILATEGWLELFLTPAEKYNFSKWNEVVKDKSLVHSFTRKLFEYLAKYLPDNLAPTLLTFSGLVCLSQTWYLAYTYQHIHPTASTWFSMIGITIFFVISSLYGPHADLMRQHTSLSDLFKYACDSASAVFLTLLTVQSLGGDTLELQWYAVQAVQLVLFLKHLSAFRRKAGLRYHLGAGPGEVLVTCVGCLALRAIFGLSLLKEIVGRIWDAYSPVELTGNECMRILYYGLLVSSLINSYFLKSGWTKFGLLTSLSMRLIPALLLHFGMEPSPLTTADVICDGLFMSVLTTDIALAKMAGRELHPWVVLMSLAAVLSHSIILTLVSIYFVGVFSDLCFYLNLPLLTVCRNVYCDGVYDLCHIGHKRAFQNALQLGNRLFVGVVGDKDASEYKRPPIMSAKERCAEVEACKAVTKVIPDAPCFGLTQEFLDEHQIHVVAFGEEYLEKYPDPKDDPYYGYVRQIGIGVPVPRTHALSTSDLISRIQKISADSLKKKSPT</sequence>
<evidence type="ECO:0000256" key="1">
    <source>
        <dbReference type="ARBA" id="ARBA00005189"/>
    </source>
</evidence>
<evidence type="ECO:0000313" key="8">
    <source>
        <dbReference type="Proteomes" id="UP000198406"/>
    </source>
</evidence>
<keyword evidence="5" id="KW-0812">Transmembrane</keyword>
<dbReference type="AlphaFoldDB" id="A0A1Z5JE66"/>
<feature type="transmembrane region" description="Helical" evidence="5">
    <location>
        <begin position="106"/>
        <end position="126"/>
    </location>
</feature>
<evidence type="ECO:0000256" key="2">
    <source>
        <dbReference type="ARBA" id="ARBA00024191"/>
    </source>
</evidence>
<evidence type="ECO:0000256" key="5">
    <source>
        <dbReference type="SAM" id="Phobius"/>
    </source>
</evidence>
<evidence type="ECO:0000313" key="7">
    <source>
        <dbReference type="EMBL" id="GAX12285.1"/>
    </source>
</evidence>
<feature type="transmembrane region" description="Helical" evidence="5">
    <location>
        <begin position="203"/>
        <end position="226"/>
    </location>
</feature>
<feature type="transmembrane region" description="Helical" evidence="5">
    <location>
        <begin position="73"/>
        <end position="94"/>
    </location>
</feature>
<dbReference type="EC" id="2.7.7.14" evidence="3"/>
<comment type="pathway">
    <text evidence="1">Lipid metabolism.</text>
</comment>
<dbReference type="PANTHER" id="PTHR45780:SF1">
    <property type="entry name" value="ETHANOLAMINE-PHOSPHATE CYTIDYLYLTRANSFERASE"/>
    <property type="match status" value="1"/>
</dbReference>
<feature type="transmembrane region" description="Helical" evidence="5">
    <location>
        <begin position="246"/>
        <end position="262"/>
    </location>
</feature>
<evidence type="ECO:0000256" key="4">
    <source>
        <dbReference type="ARBA" id="ARBA00031473"/>
    </source>
</evidence>
<dbReference type="Gene3D" id="3.40.50.620">
    <property type="entry name" value="HUPs"/>
    <property type="match status" value="1"/>
</dbReference>
<dbReference type="InParanoid" id="A0A1Z5JE66"/>
<dbReference type="OrthoDB" id="40021at2759"/>
<proteinExistence type="predicted"/>
<gene>
    <name evidence="7" type="ORF">FisN_1Hh216</name>
</gene>
<accession>A0A1Z5JE66</accession>
<dbReference type="InterPro" id="IPR004821">
    <property type="entry name" value="Cyt_trans-like"/>
</dbReference>
<keyword evidence="8" id="KW-1185">Reference proteome</keyword>
<name>A0A1Z5JE66_FISSO</name>
<organism evidence="7 8">
    <name type="scientific">Fistulifera solaris</name>
    <name type="common">Oleaginous diatom</name>
    <dbReference type="NCBI Taxonomy" id="1519565"/>
    <lineage>
        <taxon>Eukaryota</taxon>
        <taxon>Sar</taxon>
        <taxon>Stramenopiles</taxon>
        <taxon>Ochrophyta</taxon>
        <taxon>Bacillariophyta</taxon>
        <taxon>Bacillariophyceae</taxon>
        <taxon>Bacillariophycidae</taxon>
        <taxon>Naviculales</taxon>
        <taxon>Naviculaceae</taxon>
        <taxon>Fistulifera</taxon>
    </lineage>
</organism>
<dbReference type="GO" id="GO:0004306">
    <property type="term" value="F:ethanolamine-phosphate cytidylyltransferase activity"/>
    <property type="evidence" value="ECO:0007669"/>
    <property type="project" value="UniProtKB-EC"/>
</dbReference>
<keyword evidence="5" id="KW-1133">Transmembrane helix</keyword>
<dbReference type="EMBL" id="BDSP01000050">
    <property type="protein sequence ID" value="GAX12285.1"/>
    <property type="molecule type" value="Genomic_DNA"/>
</dbReference>
<comment type="caution">
    <text evidence="7">The sequence shown here is derived from an EMBL/GenBank/DDBJ whole genome shotgun (WGS) entry which is preliminary data.</text>
</comment>
<dbReference type="NCBIfam" id="TIGR00125">
    <property type="entry name" value="cyt_tran_rel"/>
    <property type="match status" value="1"/>
</dbReference>
<protein>
    <recommendedName>
        <fullName evidence="3">ethanolamine-phosphate cytidylyltransferase</fullName>
        <ecNumber evidence="3">2.7.7.14</ecNumber>
    </recommendedName>
    <alternativeName>
        <fullName evidence="4">CTP:phosphoethanolamine cytidylyltransferase</fullName>
    </alternativeName>
</protein>
<feature type="transmembrane region" description="Helical" evidence="5">
    <location>
        <begin position="327"/>
        <end position="351"/>
    </location>
</feature>